<comment type="caution">
    <text evidence="17">The sequence shown here is derived from an EMBL/GenBank/DDBJ whole genome shotgun (WGS) entry which is preliminary data.</text>
</comment>
<proteinExistence type="inferred from homology"/>
<dbReference type="GO" id="GO:0004422">
    <property type="term" value="F:hypoxanthine phosphoribosyltransferase activity"/>
    <property type="evidence" value="ECO:0007669"/>
    <property type="project" value="InterPro"/>
</dbReference>
<dbReference type="PANTHER" id="PTHR43340">
    <property type="entry name" value="HYPOXANTHINE-GUANINE PHOSPHORIBOSYLTRANSFERASE"/>
    <property type="match status" value="1"/>
</dbReference>
<evidence type="ECO:0000256" key="2">
    <source>
        <dbReference type="ARBA" id="ARBA00004496"/>
    </source>
</evidence>
<evidence type="ECO:0000313" key="18">
    <source>
        <dbReference type="Proteomes" id="UP000053467"/>
    </source>
</evidence>
<comment type="catalytic activity">
    <reaction evidence="14">
        <text>IMP + diphosphate = hypoxanthine + 5-phospho-alpha-D-ribose 1-diphosphate</text>
        <dbReference type="Rhea" id="RHEA:17973"/>
        <dbReference type="ChEBI" id="CHEBI:17368"/>
        <dbReference type="ChEBI" id="CHEBI:33019"/>
        <dbReference type="ChEBI" id="CHEBI:58017"/>
        <dbReference type="ChEBI" id="CHEBI:58053"/>
        <dbReference type="EC" id="2.4.2.8"/>
    </reaction>
    <physiologicalReaction direction="right-to-left" evidence="14">
        <dbReference type="Rhea" id="RHEA:17975"/>
    </physiologicalReaction>
</comment>
<dbReference type="GO" id="GO:0032263">
    <property type="term" value="P:GMP salvage"/>
    <property type="evidence" value="ECO:0007669"/>
    <property type="project" value="TreeGrafter"/>
</dbReference>
<dbReference type="PATRIC" id="fig|1635277.3.peg.1150"/>
<keyword evidence="11 15" id="KW-0547">Nucleotide-binding</keyword>
<evidence type="ECO:0000256" key="10">
    <source>
        <dbReference type="ARBA" id="ARBA00022726"/>
    </source>
</evidence>
<evidence type="ECO:0000256" key="8">
    <source>
        <dbReference type="ARBA" id="ARBA00022679"/>
    </source>
</evidence>
<accession>A0A117M5L6</accession>
<keyword evidence="6 15" id="KW-0963">Cytoplasm</keyword>
<name>A0A117M5L6_UNCT6</name>
<dbReference type="GO" id="GO:0046100">
    <property type="term" value="P:hypoxanthine metabolic process"/>
    <property type="evidence" value="ECO:0007669"/>
    <property type="project" value="TreeGrafter"/>
</dbReference>
<dbReference type="EC" id="2.4.2.8" evidence="5 15"/>
<evidence type="ECO:0000259" key="16">
    <source>
        <dbReference type="Pfam" id="PF00156"/>
    </source>
</evidence>
<keyword evidence="7 15" id="KW-0328">Glycosyltransferase</keyword>
<dbReference type="EMBL" id="LGGX01000052">
    <property type="protein sequence ID" value="KUK85630.1"/>
    <property type="molecule type" value="Genomic_DNA"/>
</dbReference>
<evidence type="ECO:0000256" key="4">
    <source>
        <dbReference type="ARBA" id="ARBA00008391"/>
    </source>
</evidence>
<evidence type="ECO:0000256" key="5">
    <source>
        <dbReference type="ARBA" id="ARBA00011895"/>
    </source>
</evidence>
<dbReference type="GO" id="GO:0052657">
    <property type="term" value="F:guanine phosphoribosyltransferase activity"/>
    <property type="evidence" value="ECO:0007669"/>
    <property type="project" value="UniProtKB-ARBA"/>
</dbReference>
<dbReference type="UniPathway" id="UPA00591">
    <property type="reaction ID" value="UER00648"/>
</dbReference>
<comment type="similarity">
    <text evidence="4 15">Belongs to the purine/pyrimidine phosphoribosyltransferase family.</text>
</comment>
<comment type="subcellular location">
    <subcellularLocation>
        <location evidence="2 15">Cytoplasm</location>
    </subcellularLocation>
</comment>
<dbReference type="GO" id="GO:0006178">
    <property type="term" value="P:guanine salvage"/>
    <property type="evidence" value="ECO:0007669"/>
    <property type="project" value="TreeGrafter"/>
</dbReference>
<dbReference type="InterPro" id="IPR050408">
    <property type="entry name" value="HGPRT"/>
</dbReference>
<dbReference type="Gene3D" id="3.40.50.2020">
    <property type="match status" value="1"/>
</dbReference>
<feature type="domain" description="Phosphoribosyltransferase" evidence="16">
    <location>
        <begin position="16"/>
        <end position="161"/>
    </location>
</feature>
<dbReference type="GO" id="GO:0005829">
    <property type="term" value="C:cytosol"/>
    <property type="evidence" value="ECO:0007669"/>
    <property type="project" value="TreeGrafter"/>
</dbReference>
<comment type="pathway">
    <text evidence="3 15">Purine metabolism; IMP biosynthesis via salvage pathway; IMP from hypoxanthine: step 1/1.</text>
</comment>
<dbReference type="InterPro" id="IPR000836">
    <property type="entry name" value="PRTase_dom"/>
</dbReference>
<evidence type="ECO:0000256" key="13">
    <source>
        <dbReference type="ARBA" id="ARBA00048811"/>
    </source>
</evidence>
<dbReference type="PANTHER" id="PTHR43340:SF1">
    <property type="entry name" value="HYPOXANTHINE PHOSPHORIBOSYLTRANSFERASE"/>
    <property type="match status" value="1"/>
</dbReference>
<evidence type="ECO:0000256" key="12">
    <source>
        <dbReference type="ARBA" id="ARBA00022842"/>
    </source>
</evidence>
<dbReference type="CDD" id="cd06223">
    <property type="entry name" value="PRTases_typeI"/>
    <property type="match status" value="1"/>
</dbReference>
<organism evidence="17 18">
    <name type="scientific">candidate division TA06 bacterium 34_109</name>
    <dbReference type="NCBI Taxonomy" id="1635277"/>
    <lineage>
        <taxon>Bacteria</taxon>
        <taxon>Bacteria division TA06</taxon>
    </lineage>
</organism>
<dbReference type="NCBIfam" id="TIGR01203">
    <property type="entry name" value="HGPRTase"/>
    <property type="match status" value="1"/>
</dbReference>
<dbReference type="InterPro" id="IPR005904">
    <property type="entry name" value="Hxn_phspho_trans"/>
</dbReference>
<dbReference type="GO" id="GO:0000287">
    <property type="term" value="F:magnesium ion binding"/>
    <property type="evidence" value="ECO:0007669"/>
    <property type="project" value="TreeGrafter"/>
</dbReference>
<evidence type="ECO:0000313" key="17">
    <source>
        <dbReference type="EMBL" id="KUK85630.1"/>
    </source>
</evidence>
<evidence type="ECO:0000256" key="9">
    <source>
        <dbReference type="ARBA" id="ARBA00022723"/>
    </source>
</evidence>
<keyword evidence="9 15" id="KW-0479">Metal-binding</keyword>
<reference evidence="18" key="1">
    <citation type="journal article" date="2015" name="MBio">
        <title>Genome-Resolved Metagenomic Analysis Reveals Roles for Candidate Phyla and Other Microbial Community Members in Biogeochemical Transformations in Oil Reservoirs.</title>
        <authorList>
            <person name="Hu P."/>
            <person name="Tom L."/>
            <person name="Singh A."/>
            <person name="Thomas B.C."/>
            <person name="Baker B.J."/>
            <person name="Piceno Y.M."/>
            <person name="Andersen G.L."/>
            <person name="Banfield J.F."/>
        </authorList>
    </citation>
    <scope>NUCLEOTIDE SEQUENCE [LARGE SCALE GENOMIC DNA]</scope>
</reference>
<evidence type="ECO:0000256" key="1">
    <source>
        <dbReference type="ARBA" id="ARBA00001946"/>
    </source>
</evidence>
<dbReference type="AlphaFoldDB" id="A0A117M5L6"/>
<dbReference type="FunFam" id="3.40.50.2020:FF:000006">
    <property type="entry name" value="Hypoxanthine phosphoribosyltransferase"/>
    <property type="match status" value="1"/>
</dbReference>
<dbReference type="Pfam" id="PF00156">
    <property type="entry name" value="Pribosyltran"/>
    <property type="match status" value="1"/>
</dbReference>
<comment type="catalytic activity">
    <reaction evidence="13">
        <text>GMP + diphosphate = guanine + 5-phospho-alpha-D-ribose 1-diphosphate</text>
        <dbReference type="Rhea" id="RHEA:25424"/>
        <dbReference type="ChEBI" id="CHEBI:16235"/>
        <dbReference type="ChEBI" id="CHEBI:33019"/>
        <dbReference type="ChEBI" id="CHEBI:58017"/>
        <dbReference type="ChEBI" id="CHEBI:58115"/>
        <dbReference type="EC" id="2.4.2.8"/>
    </reaction>
    <physiologicalReaction direction="right-to-left" evidence="13">
        <dbReference type="Rhea" id="RHEA:25426"/>
    </physiologicalReaction>
</comment>
<comment type="cofactor">
    <cofactor evidence="1 15">
        <name>Mg(2+)</name>
        <dbReference type="ChEBI" id="CHEBI:18420"/>
    </cofactor>
</comment>
<evidence type="ECO:0000256" key="11">
    <source>
        <dbReference type="ARBA" id="ARBA00022741"/>
    </source>
</evidence>
<keyword evidence="10 15" id="KW-0660">Purine salvage</keyword>
<dbReference type="GO" id="GO:0000166">
    <property type="term" value="F:nucleotide binding"/>
    <property type="evidence" value="ECO:0007669"/>
    <property type="project" value="UniProtKB-KW"/>
</dbReference>
<dbReference type="InterPro" id="IPR029057">
    <property type="entry name" value="PRTase-like"/>
</dbReference>
<protein>
    <recommendedName>
        <fullName evidence="5 15">Hypoxanthine phosphoribosyltransferase</fullName>
        <ecNumber evidence="5 15">2.4.2.8</ecNumber>
    </recommendedName>
</protein>
<evidence type="ECO:0000256" key="15">
    <source>
        <dbReference type="RuleBase" id="RU364099"/>
    </source>
</evidence>
<gene>
    <name evidence="17" type="ORF">XE03_1963</name>
</gene>
<dbReference type="GO" id="GO:0006166">
    <property type="term" value="P:purine ribonucleoside salvage"/>
    <property type="evidence" value="ECO:0007669"/>
    <property type="project" value="UniProtKB-KW"/>
</dbReference>
<keyword evidence="8 15" id="KW-0808">Transferase</keyword>
<dbReference type="GO" id="GO:0032264">
    <property type="term" value="P:IMP salvage"/>
    <property type="evidence" value="ECO:0007669"/>
    <property type="project" value="UniProtKB-UniPathway"/>
</dbReference>
<dbReference type="Proteomes" id="UP000053467">
    <property type="component" value="Unassembled WGS sequence"/>
</dbReference>
<evidence type="ECO:0000256" key="6">
    <source>
        <dbReference type="ARBA" id="ARBA00022490"/>
    </source>
</evidence>
<keyword evidence="12 15" id="KW-0460">Magnesium</keyword>
<dbReference type="SUPFAM" id="SSF53271">
    <property type="entry name" value="PRTase-like"/>
    <property type="match status" value="1"/>
</dbReference>
<sequence>MIEQEKIEEILIPENQIQKKVKQLGEQISQDYAGKELFLIGILKGAIIFLADLVRYIKVPMLIDFIAISSYGVSTESSGVVRILKDLDENIEKKDVLIVEDIVDTGLTLDYLLRMLQSRKPASLKVCTLLNKKERRKIKVPIDYCGFNIPDKFVVGYGLDFNGLYRNIPYILVLKSSYYFKEE</sequence>
<evidence type="ECO:0000256" key="14">
    <source>
        <dbReference type="ARBA" id="ARBA00049402"/>
    </source>
</evidence>
<evidence type="ECO:0000256" key="7">
    <source>
        <dbReference type="ARBA" id="ARBA00022676"/>
    </source>
</evidence>
<evidence type="ECO:0000256" key="3">
    <source>
        <dbReference type="ARBA" id="ARBA00004669"/>
    </source>
</evidence>